<evidence type="ECO:0000313" key="2">
    <source>
        <dbReference type="Proteomes" id="UP000831701"/>
    </source>
</evidence>
<evidence type="ECO:0000313" key="1">
    <source>
        <dbReference type="EMBL" id="KAI3372439.1"/>
    </source>
</evidence>
<comment type="caution">
    <text evidence="1">The sequence shown here is derived from an EMBL/GenBank/DDBJ whole genome shotgun (WGS) entry which is preliminary data.</text>
</comment>
<reference evidence="1" key="1">
    <citation type="submission" date="2022-04" db="EMBL/GenBank/DDBJ databases">
        <title>Jade perch genome.</title>
        <authorList>
            <person name="Chao B."/>
        </authorList>
    </citation>
    <scope>NUCLEOTIDE SEQUENCE</scope>
    <source>
        <strain evidence="1">CB-2022</strain>
    </source>
</reference>
<dbReference type="Proteomes" id="UP000831701">
    <property type="component" value="Chromosome 5"/>
</dbReference>
<proteinExistence type="predicted"/>
<name>A0ACB8WX87_9TELE</name>
<sequence>VGMHPGAVTTTPFSVKDILKLEQHHGFEKEFLMAEQVVPMHYQQVLGASRSRERLDLHSSAAGEETPEQEMSGPGCSPAPHTDPLSGPRQRRRPRVLFSQSQVSELERRFRQQRYLSAPEREHLAHVLKLTSTQVKIWFQNRRYKCKRQRQDKSLELAGGPPAPRMVAVPVLVRDGRLCGLSSGPLPPPYNVTLGHYEPVFGGSGVFGCGYQHQHGGSAPAPHMSPDQRVDLTGGGAEGPFSRGPLQASLQGGAIKKLMDEVTSDPTGLLYQTQLVIVPFTNPLIRQESLSCPGTLLDKELAGKQQKIDGTTTFGGSKKTSAPQGSCTVEDKRLPGLRESLDTSCQSTSESSTFSSSGKQKRSRAAFTHLQVLELEKKFNHQKYLSAPERAHLASTLRLTETQVKIWFQNRRYKTKRKQQTSEFCKDVYKAEGLGLRDDLVRSSLITSFCKAYQYRPYLWDYSGPWGPMLW</sequence>
<feature type="non-terminal residue" evidence="1">
    <location>
        <position position="1"/>
    </location>
</feature>
<protein>
    <submittedName>
        <fullName evidence="1">Uncharacterized protein</fullName>
    </submittedName>
</protein>
<accession>A0ACB8WX87</accession>
<dbReference type="EMBL" id="CM041535">
    <property type="protein sequence ID" value="KAI3372439.1"/>
    <property type="molecule type" value="Genomic_DNA"/>
</dbReference>
<organism evidence="1 2">
    <name type="scientific">Scortum barcoo</name>
    <name type="common">barcoo grunter</name>
    <dbReference type="NCBI Taxonomy" id="214431"/>
    <lineage>
        <taxon>Eukaryota</taxon>
        <taxon>Metazoa</taxon>
        <taxon>Chordata</taxon>
        <taxon>Craniata</taxon>
        <taxon>Vertebrata</taxon>
        <taxon>Euteleostomi</taxon>
        <taxon>Actinopterygii</taxon>
        <taxon>Neopterygii</taxon>
        <taxon>Teleostei</taxon>
        <taxon>Neoteleostei</taxon>
        <taxon>Acanthomorphata</taxon>
        <taxon>Eupercaria</taxon>
        <taxon>Centrarchiformes</taxon>
        <taxon>Terapontoidei</taxon>
        <taxon>Terapontidae</taxon>
        <taxon>Scortum</taxon>
    </lineage>
</organism>
<keyword evidence="2" id="KW-1185">Reference proteome</keyword>
<gene>
    <name evidence="1" type="ORF">L3Q82_022929</name>
</gene>